<sequence>MEALSIIFISIAATPLVLFVSCCLHLLLHVFSNQAINNPQYPPVKGTVFHQLIYFKKLYDHQTEVSRKHPTFRLLGPGQSVAYTTDPRNIEHVLKTNFDKYSKGKYNQEILSGLFGDGIFAVDGDKWRQQRKLASFEFSTRVLRDFSCSVFRTNAAKLVRVVSNLAIAGQSFDIQDIFMRCALDSIFKVGFGVELNCLEGSSEEATDFMKAFDESNALIYWRYVDPLWKLKRLLNLGSEASLKKNVRLMDNFVNNVISTRRNLLLRQLSNNAKEDILSRFLVESEKDPEKMNDRYLKDIILNFIIAGKDSSANTLSWFIYALCKNPLVQEKVAQEVREVTGSQENEAISIDDFMDKITDSTLEQMHYLHSALTETLRLFPAVPVVNLSSYLFYDMIYQ</sequence>
<evidence type="ECO:0000256" key="3">
    <source>
        <dbReference type="ARBA" id="ARBA00022617"/>
    </source>
</evidence>
<dbReference type="PRINTS" id="PR00463">
    <property type="entry name" value="EP450I"/>
</dbReference>
<keyword evidence="4" id="KW-0479">Metal-binding</keyword>
<organism evidence="9 10">
    <name type="scientific">Tripterygium wilfordii</name>
    <name type="common">Thunder God vine</name>
    <dbReference type="NCBI Taxonomy" id="458696"/>
    <lineage>
        <taxon>Eukaryota</taxon>
        <taxon>Viridiplantae</taxon>
        <taxon>Streptophyta</taxon>
        <taxon>Embryophyta</taxon>
        <taxon>Tracheophyta</taxon>
        <taxon>Spermatophyta</taxon>
        <taxon>Magnoliopsida</taxon>
        <taxon>eudicotyledons</taxon>
        <taxon>Gunneridae</taxon>
        <taxon>Pentapetalae</taxon>
        <taxon>rosids</taxon>
        <taxon>fabids</taxon>
        <taxon>Celastrales</taxon>
        <taxon>Celastraceae</taxon>
        <taxon>Tripterygium</taxon>
    </lineage>
</organism>
<comment type="similarity">
    <text evidence="2">Belongs to the cytochrome P450 family.</text>
</comment>
<comment type="caution">
    <text evidence="9">The sequence shown here is derived from an EMBL/GenBank/DDBJ whole genome shotgun (WGS) entry which is preliminary data.</text>
</comment>
<feature type="transmembrane region" description="Helical" evidence="8">
    <location>
        <begin position="6"/>
        <end position="28"/>
    </location>
</feature>
<dbReference type="InterPro" id="IPR001128">
    <property type="entry name" value="Cyt_P450"/>
</dbReference>
<protein>
    <submittedName>
        <fullName evidence="9">Cytochrome P450 704C1-like protein</fullName>
    </submittedName>
</protein>
<dbReference type="AlphaFoldDB" id="A0A7J7CFP8"/>
<dbReference type="GO" id="GO:0020037">
    <property type="term" value="F:heme binding"/>
    <property type="evidence" value="ECO:0007669"/>
    <property type="project" value="InterPro"/>
</dbReference>
<dbReference type="Pfam" id="PF00067">
    <property type="entry name" value="p450"/>
    <property type="match status" value="1"/>
</dbReference>
<dbReference type="GO" id="GO:0004497">
    <property type="term" value="F:monooxygenase activity"/>
    <property type="evidence" value="ECO:0007669"/>
    <property type="project" value="UniProtKB-KW"/>
</dbReference>
<dbReference type="EMBL" id="JAAARO010000017">
    <property type="protein sequence ID" value="KAF5732971.1"/>
    <property type="molecule type" value="Genomic_DNA"/>
</dbReference>
<evidence type="ECO:0000256" key="6">
    <source>
        <dbReference type="ARBA" id="ARBA00023004"/>
    </source>
</evidence>
<dbReference type="InterPro" id="IPR002401">
    <property type="entry name" value="Cyt_P450_E_grp-I"/>
</dbReference>
<keyword evidence="5" id="KW-0560">Oxidoreductase</keyword>
<reference evidence="9 10" key="1">
    <citation type="journal article" date="2020" name="Nat. Commun.">
        <title>Genome of Tripterygium wilfordii and identification of cytochrome P450 involved in triptolide biosynthesis.</title>
        <authorList>
            <person name="Tu L."/>
            <person name="Su P."/>
            <person name="Zhang Z."/>
            <person name="Gao L."/>
            <person name="Wang J."/>
            <person name="Hu T."/>
            <person name="Zhou J."/>
            <person name="Zhang Y."/>
            <person name="Zhao Y."/>
            <person name="Liu Y."/>
            <person name="Song Y."/>
            <person name="Tong Y."/>
            <person name="Lu Y."/>
            <person name="Yang J."/>
            <person name="Xu C."/>
            <person name="Jia M."/>
            <person name="Peters R.J."/>
            <person name="Huang L."/>
            <person name="Gao W."/>
        </authorList>
    </citation>
    <scope>NUCLEOTIDE SEQUENCE [LARGE SCALE GENOMIC DNA]</scope>
    <source>
        <strain evidence="10">cv. XIE 37</strain>
        <tissue evidence="9">Leaf</tissue>
    </source>
</reference>
<dbReference type="InterPro" id="IPR036396">
    <property type="entry name" value="Cyt_P450_sf"/>
</dbReference>
<evidence type="ECO:0000256" key="5">
    <source>
        <dbReference type="ARBA" id="ARBA00023002"/>
    </source>
</evidence>
<accession>A0A7J7CFP8</accession>
<dbReference type="Proteomes" id="UP000593562">
    <property type="component" value="Unassembled WGS sequence"/>
</dbReference>
<evidence type="ECO:0000313" key="10">
    <source>
        <dbReference type="Proteomes" id="UP000593562"/>
    </source>
</evidence>
<comment type="cofactor">
    <cofactor evidence="1">
        <name>heme</name>
        <dbReference type="ChEBI" id="CHEBI:30413"/>
    </cofactor>
</comment>
<evidence type="ECO:0000256" key="2">
    <source>
        <dbReference type="ARBA" id="ARBA00010617"/>
    </source>
</evidence>
<keyword evidence="7" id="KW-0503">Monooxygenase</keyword>
<dbReference type="GO" id="GO:0005506">
    <property type="term" value="F:iron ion binding"/>
    <property type="evidence" value="ECO:0007669"/>
    <property type="project" value="InterPro"/>
</dbReference>
<evidence type="ECO:0000313" key="9">
    <source>
        <dbReference type="EMBL" id="KAF5732971.1"/>
    </source>
</evidence>
<keyword evidence="8" id="KW-0812">Transmembrane</keyword>
<dbReference type="SUPFAM" id="SSF48264">
    <property type="entry name" value="Cytochrome P450"/>
    <property type="match status" value="1"/>
</dbReference>
<evidence type="ECO:0000256" key="8">
    <source>
        <dbReference type="SAM" id="Phobius"/>
    </source>
</evidence>
<evidence type="ECO:0000256" key="4">
    <source>
        <dbReference type="ARBA" id="ARBA00022723"/>
    </source>
</evidence>
<keyword evidence="10" id="KW-1185">Reference proteome</keyword>
<dbReference type="GO" id="GO:0016705">
    <property type="term" value="F:oxidoreductase activity, acting on paired donors, with incorporation or reduction of molecular oxygen"/>
    <property type="evidence" value="ECO:0007669"/>
    <property type="project" value="InterPro"/>
</dbReference>
<dbReference type="Gene3D" id="1.10.630.10">
    <property type="entry name" value="Cytochrome P450"/>
    <property type="match status" value="1"/>
</dbReference>
<dbReference type="PANTHER" id="PTHR24296">
    <property type="entry name" value="CYTOCHROME P450"/>
    <property type="match status" value="1"/>
</dbReference>
<dbReference type="InParanoid" id="A0A7J7CFP8"/>
<keyword evidence="8" id="KW-0472">Membrane</keyword>
<keyword evidence="6" id="KW-0408">Iron</keyword>
<evidence type="ECO:0000256" key="1">
    <source>
        <dbReference type="ARBA" id="ARBA00001971"/>
    </source>
</evidence>
<name>A0A7J7CFP8_TRIWF</name>
<proteinExistence type="inferred from homology"/>
<evidence type="ECO:0000256" key="7">
    <source>
        <dbReference type="ARBA" id="ARBA00023033"/>
    </source>
</evidence>
<keyword evidence="8" id="KW-1133">Transmembrane helix</keyword>
<gene>
    <name evidence="9" type="ORF">HS088_TW17G00505</name>
</gene>
<keyword evidence="3" id="KW-0349">Heme</keyword>